<proteinExistence type="predicted"/>
<keyword evidence="1" id="KW-0812">Transmembrane</keyword>
<dbReference type="AlphaFoldDB" id="A0A284S6I7"/>
<name>A0A284S6I7_ARMOS</name>
<feature type="transmembrane region" description="Helical" evidence="1">
    <location>
        <begin position="61"/>
        <end position="80"/>
    </location>
</feature>
<gene>
    <name evidence="2" type="ORF">ARMOST_20158</name>
</gene>
<feature type="transmembrane region" description="Helical" evidence="1">
    <location>
        <begin position="21"/>
        <end position="41"/>
    </location>
</feature>
<dbReference type="Proteomes" id="UP000219338">
    <property type="component" value="Unassembled WGS sequence"/>
</dbReference>
<organism evidence="2 3">
    <name type="scientific">Armillaria ostoyae</name>
    <name type="common">Armillaria root rot fungus</name>
    <dbReference type="NCBI Taxonomy" id="47428"/>
    <lineage>
        <taxon>Eukaryota</taxon>
        <taxon>Fungi</taxon>
        <taxon>Dikarya</taxon>
        <taxon>Basidiomycota</taxon>
        <taxon>Agaricomycotina</taxon>
        <taxon>Agaricomycetes</taxon>
        <taxon>Agaricomycetidae</taxon>
        <taxon>Agaricales</taxon>
        <taxon>Marasmiineae</taxon>
        <taxon>Physalacriaceae</taxon>
        <taxon>Armillaria</taxon>
    </lineage>
</organism>
<evidence type="ECO:0000256" key="1">
    <source>
        <dbReference type="SAM" id="Phobius"/>
    </source>
</evidence>
<reference evidence="3" key="1">
    <citation type="journal article" date="2017" name="Nat. Ecol. Evol.">
        <title>Genome expansion and lineage-specific genetic innovations in the forest pathogenic fungi Armillaria.</title>
        <authorList>
            <person name="Sipos G."/>
            <person name="Prasanna A.N."/>
            <person name="Walter M.C."/>
            <person name="O'Connor E."/>
            <person name="Balint B."/>
            <person name="Krizsan K."/>
            <person name="Kiss B."/>
            <person name="Hess J."/>
            <person name="Varga T."/>
            <person name="Slot J."/>
            <person name="Riley R."/>
            <person name="Boka B."/>
            <person name="Rigling D."/>
            <person name="Barry K."/>
            <person name="Lee J."/>
            <person name="Mihaltcheva S."/>
            <person name="LaButti K."/>
            <person name="Lipzen A."/>
            <person name="Waldron R."/>
            <person name="Moloney N.M."/>
            <person name="Sperisen C."/>
            <person name="Kredics L."/>
            <person name="Vagvoelgyi C."/>
            <person name="Patrignani A."/>
            <person name="Fitzpatrick D."/>
            <person name="Nagy I."/>
            <person name="Doyle S."/>
            <person name="Anderson J.B."/>
            <person name="Grigoriev I.V."/>
            <person name="Gueldener U."/>
            <person name="Muensterkoetter M."/>
            <person name="Nagy L.G."/>
        </authorList>
    </citation>
    <scope>NUCLEOTIDE SEQUENCE [LARGE SCALE GENOMIC DNA]</scope>
    <source>
        <strain evidence="3">C18/9</strain>
    </source>
</reference>
<keyword evidence="3" id="KW-1185">Reference proteome</keyword>
<sequence length="132" mass="14935">MDRLYHCTRAADSAYTQHLQLRILPFLWTLLLLPAMGIPLIYRNSEPQPRCRVPTCELRAILFILACGFLGAYVNLCVFLRPVRIEVALCKATAEQFTFAQGDLCELGECRQGTVPSYYIELRHGCVPVAET</sequence>
<keyword evidence="1" id="KW-1133">Transmembrane helix</keyword>
<evidence type="ECO:0000313" key="3">
    <source>
        <dbReference type="Proteomes" id="UP000219338"/>
    </source>
</evidence>
<keyword evidence="1" id="KW-0472">Membrane</keyword>
<dbReference type="EMBL" id="FUEG01000036">
    <property type="protein sequence ID" value="SJL16632.1"/>
    <property type="molecule type" value="Genomic_DNA"/>
</dbReference>
<accession>A0A284S6I7</accession>
<protein>
    <submittedName>
        <fullName evidence="2">Uncharacterized protein</fullName>
    </submittedName>
</protein>
<evidence type="ECO:0000313" key="2">
    <source>
        <dbReference type="EMBL" id="SJL16632.1"/>
    </source>
</evidence>